<keyword evidence="13" id="KW-1185">Reference proteome</keyword>
<dbReference type="PROSITE" id="PS50877">
    <property type="entry name" value="GOLOCO"/>
    <property type="match status" value="3"/>
</dbReference>
<dbReference type="Proteomes" id="UP000614601">
    <property type="component" value="Unassembled WGS sequence"/>
</dbReference>
<dbReference type="InterPro" id="IPR019734">
    <property type="entry name" value="TPR_rpt"/>
</dbReference>
<evidence type="ECO:0000313" key="13">
    <source>
        <dbReference type="Proteomes" id="UP000614601"/>
    </source>
</evidence>
<keyword evidence="6" id="KW-0597">Phosphoprotein</keyword>
<reference evidence="12" key="1">
    <citation type="submission" date="2020-09" db="EMBL/GenBank/DDBJ databases">
        <authorList>
            <person name="Kikuchi T."/>
        </authorList>
    </citation>
    <scope>NUCLEOTIDE SEQUENCE</scope>
    <source>
        <strain evidence="12">SH1</strain>
    </source>
</reference>
<feature type="repeat" description="TPR" evidence="10">
    <location>
        <begin position="225"/>
        <end position="258"/>
    </location>
</feature>
<feature type="compositionally biased region" description="Basic and acidic residues" evidence="11">
    <location>
        <begin position="739"/>
        <end position="748"/>
    </location>
</feature>
<organism evidence="12 13">
    <name type="scientific">Bursaphelenchus okinawaensis</name>
    <dbReference type="NCBI Taxonomy" id="465554"/>
    <lineage>
        <taxon>Eukaryota</taxon>
        <taxon>Metazoa</taxon>
        <taxon>Ecdysozoa</taxon>
        <taxon>Nematoda</taxon>
        <taxon>Chromadorea</taxon>
        <taxon>Rhabditida</taxon>
        <taxon>Tylenchina</taxon>
        <taxon>Tylenchomorpha</taxon>
        <taxon>Aphelenchoidea</taxon>
        <taxon>Aphelenchoididae</taxon>
        <taxon>Bursaphelenchus</taxon>
    </lineage>
</organism>
<protein>
    <recommendedName>
        <fullName evidence="14">TPR_REGION domain-containing protein</fullName>
    </recommendedName>
</protein>
<feature type="region of interest" description="Disordered" evidence="11">
    <location>
        <begin position="739"/>
        <end position="811"/>
    </location>
</feature>
<dbReference type="Gene3D" id="1.25.40.10">
    <property type="entry name" value="Tetratricopeptide repeat domain"/>
    <property type="match status" value="2"/>
</dbReference>
<feature type="region of interest" description="Disordered" evidence="11">
    <location>
        <begin position="512"/>
        <end position="532"/>
    </location>
</feature>
<sequence length="811" mass="91761">MDECRRLAQEGEEEIKRGNTQDGIKLLQQALEQGTQDPQLLSAIYSQLGNGYYAFRDFAAACKYHGNDLLLSHVQSDPLMEIKAMCNIAHSLAMNGNVDEAINNAREVILAAVDVVEMSMYECRGYYALGCSYFQKFLRNSAELGLNNADVVNTIHDAIEAYTKCLEKSVDENGRILPSCSVVRSLTLGNLGISYYYLGQFDRAKRYYEMRLETAKSVGDRAAQLRTYTNLGNTCAQIGEYQEAVVYYGRALTIANRDKKKDTAAQLYFNLGSTEALQGNYKEAFLYHLSHLELAKALRDVAGEARAYLNLSNCLENLDQLQKALYFLALYWNLAYKLNEQPLIEKAREAAEQMVHRYPHELVDSEGFVCVEDCSDLAALKEKMEGSQKPGNFFKLTNISESLETFIHDCQKRRRNSAPKRSQLYERTSAIRSTKSSPSNDKVDSDDIFDQIFNQPKQYEDQRCDIEIILKDRTNKTRQGDSINKSEEFVHPGKKSAMKKITKSLSKRFGASGTLRRTLSRPSMPFKKSNSLHHDLDLNSQAGSSIRFDEGCSRSSLIDFMNIGSTETGLNEHMEDKPIPNCDDKSQLNFDGKSSLNFDEKSNFDNRSVSFYGRKTGENDEFSENNEGRPSLDTKSNFTVESGSRRDGTIDSYGKSEMELIKKVVSIEERFSFLRKNPEDILDLIMNMQGRRMDEQRADPILPGLADRNEYLKSLQEQNDGAMSERLYEIIMERQSHRLDDQRSELGGRPKSCSDLPELPNDMSELVIAMSSRRMEDQRASLKPLRLSDSNLTSNDESAPVRCASASATVD</sequence>
<dbReference type="GO" id="GO:0005092">
    <property type="term" value="F:GDP-dissociation inhibitor activity"/>
    <property type="evidence" value="ECO:0007669"/>
    <property type="project" value="TreeGrafter"/>
</dbReference>
<dbReference type="GO" id="GO:0001965">
    <property type="term" value="F:G-protein alpha-subunit binding"/>
    <property type="evidence" value="ECO:0007669"/>
    <property type="project" value="TreeGrafter"/>
</dbReference>
<feature type="compositionally biased region" description="Polar residues" evidence="11">
    <location>
        <begin position="633"/>
        <end position="642"/>
    </location>
</feature>
<dbReference type="Proteomes" id="UP000783686">
    <property type="component" value="Unassembled WGS sequence"/>
</dbReference>
<dbReference type="OrthoDB" id="286233at2759"/>
<feature type="region of interest" description="Disordered" evidence="11">
    <location>
        <begin position="412"/>
        <end position="446"/>
    </location>
</feature>
<dbReference type="SMART" id="SM00028">
    <property type="entry name" value="TPR"/>
    <property type="match status" value="7"/>
</dbReference>
<evidence type="ECO:0000313" key="12">
    <source>
        <dbReference type="EMBL" id="CAD5210013.1"/>
    </source>
</evidence>
<keyword evidence="7" id="KW-0677">Repeat</keyword>
<dbReference type="Pfam" id="PF13424">
    <property type="entry name" value="TPR_12"/>
    <property type="match status" value="1"/>
</dbReference>
<dbReference type="SMART" id="SM00390">
    <property type="entry name" value="GoLoco"/>
    <property type="match status" value="3"/>
</dbReference>
<evidence type="ECO:0000256" key="1">
    <source>
        <dbReference type="ARBA" id="ARBA00004236"/>
    </source>
</evidence>
<accession>A0A811K2W1</accession>
<evidence type="ECO:0000256" key="11">
    <source>
        <dbReference type="SAM" id="MobiDB-lite"/>
    </source>
</evidence>
<keyword evidence="8 10" id="KW-0802">TPR repeat</keyword>
<gene>
    <name evidence="12" type="ORF">BOKJ2_LOCUS2975</name>
</gene>
<feature type="region of interest" description="Disordered" evidence="11">
    <location>
        <begin position="612"/>
        <end position="651"/>
    </location>
</feature>
<feature type="compositionally biased region" description="Polar residues" evidence="11">
    <location>
        <begin position="430"/>
        <end position="440"/>
    </location>
</feature>
<feature type="compositionally biased region" description="Polar residues" evidence="11">
    <location>
        <begin position="788"/>
        <end position="797"/>
    </location>
</feature>
<keyword evidence="4" id="KW-1003">Cell membrane</keyword>
<evidence type="ECO:0000256" key="2">
    <source>
        <dbReference type="ARBA" id="ARBA00004496"/>
    </source>
</evidence>
<dbReference type="InterPro" id="IPR052386">
    <property type="entry name" value="GPSM"/>
</dbReference>
<keyword evidence="9" id="KW-0472">Membrane</keyword>
<dbReference type="AlphaFoldDB" id="A0A811K2W1"/>
<dbReference type="GO" id="GO:0000132">
    <property type="term" value="P:establishment of mitotic spindle orientation"/>
    <property type="evidence" value="ECO:0007669"/>
    <property type="project" value="TreeGrafter"/>
</dbReference>
<dbReference type="PANTHER" id="PTHR45954:SF1">
    <property type="entry name" value="LD33695P"/>
    <property type="match status" value="1"/>
</dbReference>
<dbReference type="InterPro" id="IPR003109">
    <property type="entry name" value="GoLoco_motif"/>
</dbReference>
<evidence type="ECO:0000256" key="3">
    <source>
        <dbReference type="ARBA" id="ARBA00006600"/>
    </source>
</evidence>
<dbReference type="PANTHER" id="PTHR45954">
    <property type="entry name" value="LD33695P"/>
    <property type="match status" value="1"/>
</dbReference>
<evidence type="ECO:0008006" key="14">
    <source>
        <dbReference type="Google" id="ProtNLM"/>
    </source>
</evidence>
<comment type="similarity">
    <text evidence="3">Belongs to the GPSM family.</text>
</comment>
<evidence type="ECO:0000256" key="4">
    <source>
        <dbReference type="ARBA" id="ARBA00022475"/>
    </source>
</evidence>
<evidence type="ECO:0000256" key="6">
    <source>
        <dbReference type="ARBA" id="ARBA00022553"/>
    </source>
</evidence>
<evidence type="ECO:0000256" key="10">
    <source>
        <dbReference type="PROSITE-ProRule" id="PRU00339"/>
    </source>
</evidence>
<evidence type="ECO:0000256" key="5">
    <source>
        <dbReference type="ARBA" id="ARBA00022490"/>
    </source>
</evidence>
<dbReference type="GO" id="GO:0005886">
    <property type="term" value="C:plasma membrane"/>
    <property type="evidence" value="ECO:0007669"/>
    <property type="project" value="UniProtKB-SubCell"/>
</dbReference>
<evidence type="ECO:0000256" key="9">
    <source>
        <dbReference type="ARBA" id="ARBA00023136"/>
    </source>
</evidence>
<keyword evidence="5" id="KW-0963">Cytoplasm</keyword>
<evidence type="ECO:0000256" key="7">
    <source>
        <dbReference type="ARBA" id="ARBA00022737"/>
    </source>
</evidence>
<dbReference type="SUPFAM" id="SSF48452">
    <property type="entry name" value="TPR-like"/>
    <property type="match status" value="2"/>
</dbReference>
<dbReference type="EMBL" id="CAJFCW020000002">
    <property type="protein sequence ID" value="CAG9090546.1"/>
    <property type="molecule type" value="Genomic_DNA"/>
</dbReference>
<evidence type="ECO:0000256" key="8">
    <source>
        <dbReference type="ARBA" id="ARBA00022803"/>
    </source>
</evidence>
<proteinExistence type="inferred from homology"/>
<name>A0A811K2W1_9BILA</name>
<comment type="subcellular location">
    <subcellularLocation>
        <location evidence="1">Cell membrane</location>
    </subcellularLocation>
    <subcellularLocation>
        <location evidence="2">Cytoplasm</location>
    </subcellularLocation>
</comment>
<dbReference type="InterPro" id="IPR011990">
    <property type="entry name" value="TPR-like_helical_dom_sf"/>
</dbReference>
<dbReference type="PROSITE" id="PS50005">
    <property type="entry name" value="TPR"/>
    <property type="match status" value="1"/>
</dbReference>
<comment type="caution">
    <text evidence="12">The sequence shown here is derived from an EMBL/GenBank/DDBJ whole genome shotgun (WGS) entry which is preliminary data.</text>
</comment>
<dbReference type="Pfam" id="PF02188">
    <property type="entry name" value="GoLoco"/>
    <property type="match status" value="1"/>
</dbReference>
<dbReference type="EMBL" id="CAJFDH010000002">
    <property type="protein sequence ID" value="CAD5210013.1"/>
    <property type="molecule type" value="Genomic_DNA"/>
</dbReference>
<dbReference type="GO" id="GO:0005938">
    <property type="term" value="C:cell cortex"/>
    <property type="evidence" value="ECO:0007669"/>
    <property type="project" value="TreeGrafter"/>
</dbReference>